<name>A0A6L6PQ56_9BURK</name>
<dbReference type="EMBL" id="WNKY01000041">
    <property type="protein sequence ID" value="MTV40781.1"/>
    <property type="molecule type" value="Genomic_DNA"/>
</dbReference>
<gene>
    <name evidence="1" type="ORF">GM676_24770</name>
</gene>
<dbReference type="OrthoDB" id="5880742at2"/>
<sequence>MGPSWSIFQIIEASKLLAMCDLEYYFIQKQGDDRLPSLTPDENTVNRNYSFEPQPNGSAPFMFSDGGSDYARKLGIVPFKELPDILFDGSNLLVRNHIRGALLALDLPGVHIHPAVFVDAYKNWHEDYWFLAFPERLDCWDRKLSDFEDEPLELGGFKLHGVYTYVLDAAVLDSIPLHQRLLFKMEGRWRLTSYAIKILPLSSVAMATAAPCW</sequence>
<dbReference type="RefSeq" id="WP_155466879.1">
    <property type="nucleotide sequence ID" value="NZ_WNKY01000041.1"/>
</dbReference>
<dbReference type="AlphaFoldDB" id="A0A6L6PQ56"/>
<keyword evidence="2" id="KW-1185">Reference proteome</keyword>
<proteinExistence type="predicted"/>
<accession>A0A6L6PQ56</accession>
<protein>
    <submittedName>
        <fullName evidence="1">Uncharacterized protein</fullName>
    </submittedName>
</protein>
<reference evidence="1 2" key="1">
    <citation type="submission" date="2019-11" db="EMBL/GenBank/DDBJ databases">
        <title>Type strains purchased from KCTC, JCM and DSMZ.</title>
        <authorList>
            <person name="Lu H."/>
        </authorList>
    </citation>
    <scope>NUCLEOTIDE SEQUENCE [LARGE SCALE GENOMIC DNA]</scope>
    <source>
        <strain evidence="1 2">KCTC 22382</strain>
    </source>
</reference>
<dbReference type="Proteomes" id="UP000475582">
    <property type="component" value="Unassembled WGS sequence"/>
</dbReference>
<evidence type="ECO:0000313" key="2">
    <source>
        <dbReference type="Proteomes" id="UP000475582"/>
    </source>
</evidence>
<evidence type="ECO:0000313" key="1">
    <source>
        <dbReference type="EMBL" id="MTV40781.1"/>
    </source>
</evidence>
<organism evidence="1 2">
    <name type="scientific">Duganella radicis</name>
    <dbReference type="NCBI Taxonomy" id="551988"/>
    <lineage>
        <taxon>Bacteria</taxon>
        <taxon>Pseudomonadati</taxon>
        <taxon>Pseudomonadota</taxon>
        <taxon>Betaproteobacteria</taxon>
        <taxon>Burkholderiales</taxon>
        <taxon>Oxalobacteraceae</taxon>
        <taxon>Telluria group</taxon>
        <taxon>Duganella</taxon>
    </lineage>
</organism>
<comment type="caution">
    <text evidence="1">The sequence shown here is derived from an EMBL/GenBank/DDBJ whole genome shotgun (WGS) entry which is preliminary data.</text>
</comment>